<dbReference type="EMBL" id="CP021422">
    <property type="protein sequence ID" value="ASB39177.1"/>
    <property type="molecule type" value="Genomic_DNA"/>
</dbReference>
<dbReference type="EMBL" id="CP065321">
    <property type="protein sequence ID" value="QQR28464.1"/>
    <property type="molecule type" value="Genomic_DNA"/>
</dbReference>
<evidence type="ECO:0000313" key="4">
    <source>
        <dbReference type="EMBL" id="QQR28464.1"/>
    </source>
</evidence>
<dbReference type="Proteomes" id="UP000196710">
    <property type="component" value="Chromosome"/>
</dbReference>
<gene>
    <name evidence="3" type="ORF">ADH66_00015</name>
    <name evidence="4" type="ORF">I5Q82_10010</name>
</gene>
<dbReference type="SMART" id="SM00363">
    <property type="entry name" value="S4"/>
    <property type="match status" value="1"/>
</dbReference>
<sequence>MEEIRITTEYIKLDALLKLCGVVITGGQAKAAIQDGHVQVNGELCTMRGRKIRAGDSVQVAGRGFKVEKCL</sequence>
<dbReference type="InterPro" id="IPR002942">
    <property type="entry name" value="S4_RNA-bd"/>
</dbReference>
<evidence type="ECO:0000313" key="6">
    <source>
        <dbReference type="Proteomes" id="UP000596035"/>
    </source>
</evidence>
<keyword evidence="1" id="KW-0694">RNA-binding</keyword>
<dbReference type="Proteomes" id="UP000596035">
    <property type="component" value="Chromosome"/>
</dbReference>
<dbReference type="CDD" id="cd00165">
    <property type="entry name" value="S4"/>
    <property type="match status" value="1"/>
</dbReference>
<name>A0A1Z2XL54_9FIRM</name>
<dbReference type="KEGG" id="amur:ADH66_00015"/>
<reference evidence="5" key="2">
    <citation type="submission" date="2017-05" db="EMBL/GenBank/DDBJ databases">
        <title>Improved OligoMM genomes.</title>
        <authorList>
            <person name="Garzetti D."/>
        </authorList>
    </citation>
    <scope>NUCLEOTIDE SEQUENCE [LARGE SCALE GENOMIC DNA]</scope>
    <source>
        <strain evidence="5">KB18</strain>
    </source>
</reference>
<keyword evidence="5" id="KW-1185">Reference proteome</keyword>
<evidence type="ECO:0000256" key="1">
    <source>
        <dbReference type="PROSITE-ProRule" id="PRU00182"/>
    </source>
</evidence>
<dbReference type="Pfam" id="PF13275">
    <property type="entry name" value="S4_2"/>
    <property type="match status" value="1"/>
</dbReference>
<dbReference type="AlphaFoldDB" id="A0A1Z2XL54"/>
<dbReference type="InterPro" id="IPR036986">
    <property type="entry name" value="S4_RNA-bd_sf"/>
</dbReference>
<proteinExistence type="predicted"/>
<reference evidence="4 6" key="3">
    <citation type="submission" date="2020-11" db="EMBL/GenBank/DDBJ databases">
        <title>Closed and high quality bacterial genomes of the OMM12 community.</title>
        <authorList>
            <person name="Marbouty M."/>
            <person name="Lamy-Besnier Q."/>
            <person name="Debarbieux L."/>
            <person name="Koszul R."/>
        </authorList>
    </citation>
    <scope>NUCLEOTIDE SEQUENCE [LARGE SCALE GENOMIC DNA]</scope>
    <source>
        <strain evidence="4 6">KB18</strain>
    </source>
</reference>
<dbReference type="Gene3D" id="3.10.290.10">
    <property type="entry name" value="RNA-binding S4 domain"/>
    <property type="match status" value="1"/>
</dbReference>
<dbReference type="GO" id="GO:0003723">
    <property type="term" value="F:RNA binding"/>
    <property type="evidence" value="ECO:0007669"/>
    <property type="project" value="UniProtKB-KW"/>
</dbReference>
<evidence type="ECO:0000313" key="5">
    <source>
        <dbReference type="Proteomes" id="UP000196710"/>
    </source>
</evidence>
<evidence type="ECO:0000259" key="2">
    <source>
        <dbReference type="SMART" id="SM00363"/>
    </source>
</evidence>
<reference evidence="3" key="1">
    <citation type="journal article" date="2017" name="Genome Announc.">
        <title>High-Quality Whole-Genome Sequences of the Oligo-Mouse-Microbiota Bacterial Community.</title>
        <authorList>
            <person name="Garzetti D."/>
            <person name="Brugiroux S."/>
            <person name="Bunk B."/>
            <person name="Pukall R."/>
            <person name="McCoy K.D."/>
            <person name="Macpherson A.J."/>
            <person name="Stecher B."/>
        </authorList>
    </citation>
    <scope>NUCLEOTIDE SEQUENCE</scope>
    <source>
        <strain evidence="3">KB18</strain>
    </source>
</reference>
<dbReference type="RefSeq" id="WP_066537317.1">
    <property type="nucleotide sequence ID" value="NZ_CAJTCQ010000002.1"/>
</dbReference>
<evidence type="ECO:0000313" key="3">
    <source>
        <dbReference type="EMBL" id="ASB39177.1"/>
    </source>
</evidence>
<accession>A0A1Z2XL54</accession>
<feature type="domain" description="RNA-binding S4" evidence="2">
    <location>
        <begin position="11"/>
        <end position="69"/>
    </location>
</feature>
<dbReference type="SUPFAM" id="SSF55174">
    <property type="entry name" value="Alpha-L RNA-binding motif"/>
    <property type="match status" value="1"/>
</dbReference>
<dbReference type="PROSITE" id="PS50889">
    <property type="entry name" value="S4"/>
    <property type="match status" value="1"/>
</dbReference>
<organism evidence="4 6">
    <name type="scientific">Acutalibacter muris</name>
    <dbReference type="NCBI Taxonomy" id="1796620"/>
    <lineage>
        <taxon>Bacteria</taxon>
        <taxon>Bacillati</taxon>
        <taxon>Bacillota</taxon>
        <taxon>Clostridia</taxon>
        <taxon>Eubacteriales</taxon>
        <taxon>Acutalibacteraceae</taxon>
        <taxon>Acutalibacter</taxon>
    </lineage>
</organism>
<protein>
    <submittedName>
        <fullName evidence="4">RNA-binding S4 domain-containing protein</fullName>
    </submittedName>
</protein>